<accession>A0A9P1GIF1</accession>
<keyword evidence="1" id="KW-0472">Membrane</keyword>
<keyword evidence="4" id="KW-1185">Reference proteome</keyword>
<name>A0A9P1GIF1_9DINO</name>
<dbReference type="EMBL" id="CAMXCT020006508">
    <property type="protein sequence ID" value="CAL1168310.1"/>
    <property type="molecule type" value="Genomic_DNA"/>
</dbReference>
<dbReference type="AlphaFoldDB" id="A0A9P1GIF1"/>
<organism evidence="2">
    <name type="scientific">Cladocopium goreaui</name>
    <dbReference type="NCBI Taxonomy" id="2562237"/>
    <lineage>
        <taxon>Eukaryota</taxon>
        <taxon>Sar</taxon>
        <taxon>Alveolata</taxon>
        <taxon>Dinophyceae</taxon>
        <taxon>Suessiales</taxon>
        <taxon>Symbiodiniaceae</taxon>
        <taxon>Cladocopium</taxon>
    </lineage>
</organism>
<proteinExistence type="predicted"/>
<dbReference type="OrthoDB" id="425809at2759"/>
<sequence>MTAVESQLQLFWDRFRVCRPSHMIFEASDAGQVVLKRTLPFLIHGDEGRGKKKQGVLIVNAHSILGKGVATKRKRKPGTEQGMNYSGSTFCTRFVLGVLPKSWYEENDDAYFGLVDRLADDFSTLATTGITGPDNQRFWAATLYCKGDWPFLLKVGHLWRSFHNAPKKESSRTPCTGVCHLCDAGVPDVPYEDLTMNGEWVFTQGTTVPWTQYPDLLASCPHDRSFPATFFAPDPWHNWHLGEGRALVANCMKLICPLADGSNMDQKVDSLFEDYKAYCKQNRRQVYASRFSANMFNLIGNEFPSGSWTKGNFTTSLVKWLDHWLNSRRNTFEDGSLLMKAATATSLANQVFTRLYLQPLWIPGHIARSIASQWENFLVLHQRMAAQAIAENRIRRKKKELTRITNQISGINKSPSSKLNGDRRSLDGMTPLQEYCNAISMIIPGLVCMYLYKHQPYENWWSWRMSWMTFSVLIHLPFSCSYHVLLAKRLLEDAVDNTVPCSLISPKNNQARRLDQSFIHFTCLVTGVALSQDEIFSTICVILNLYFISRLWAAKDAGLLERMGNIGVGVVMYGLPPLLRGDFVNVLLGASYFALGAVMMYLRVGGWGHCLLHIFSGGLCYHAMQASSLLA</sequence>
<keyword evidence="1" id="KW-0812">Transmembrane</keyword>
<evidence type="ECO:0000313" key="3">
    <source>
        <dbReference type="EMBL" id="CAL1168310.1"/>
    </source>
</evidence>
<evidence type="ECO:0000313" key="2">
    <source>
        <dbReference type="EMBL" id="CAI4014935.1"/>
    </source>
</evidence>
<dbReference type="EMBL" id="CAMXCT030006508">
    <property type="protein sequence ID" value="CAL4802247.1"/>
    <property type="molecule type" value="Genomic_DNA"/>
</dbReference>
<keyword evidence="1" id="KW-1133">Transmembrane helix</keyword>
<evidence type="ECO:0000313" key="4">
    <source>
        <dbReference type="Proteomes" id="UP001152797"/>
    </source>
</evidence>
<comment type="caution">
    <text evidence="2">The sequence shown here is derived from an EMBL/GenBank/DDBJ whole genome shotgun (WGS) entry which is preliminary data.</text>
</comment>
<gene>
    <name evidence="2" type="ORF">C1SCF055_LOCUS39795</name>
</gene>
<evidence type="ECO:0000256" key="1">
    <source>
        <dbReference type="SAM" id="Phobius"/>
    </source>
</evidence>
<protein>
    <submittedName>
        <fullName evidence="2">Uncharacterized protein</fullName>
    </submittedName>
</protein>
<dbReference type="Proteomes" id="UP001152797">
    <property type="component" value="Unassembled WGS sequence"/>
</dbReference>
<feature type="transmembrane region" description="Helical" evidence="1">
    <location>
        <begin position="583"/>
        <end position="602"/>
    </location>
</feature>
<dbReference type="EMBL" id="CAMXCT010006508">
    <property type="protein sequence ID" value="CAI4014935.1"/>
    <property type="molecule type" value="Genomic_DNA"/>
</dbReference>
<reference evidence="2" key="1">
    <citation type="submission" date="2022-10" db="EMBL/GenBank/DDBJ databases">
        <authorList>
            <person name="Chen Y."/>
            <person name="Dougan E. K."/>
            <person name="Chan C."/>
            <person name="Rhodes N."/>
            <person name="Thang M."/>
        </authorList>
    </citation>
    <scope>NUCLEOTIDE SEQUENCE</scope>
</reference>
<reference evidence="3" key="2">
    <citation type="submission" date="2024-04" db="EMBL/GenBank/DDBJ databases">
        <authorList>
            <person name="Chen Y."/>
            <person name="Shah S."/>
            <person name="Dougan E. K."/>
            <person name="Thang M."/>
            <person name="Chan C."/>
        </authorList>
    </citation>
    <scope>NUCLEOTIDE SEQUENCE [LARGE SCALE GENOMIC DNA]</scope>
</reference>